<keyword evidence="7 16" id="KW-0812">Transmembrane</keyword>
<dbReference type="Gene3D" id="3.30.450.20">
    <property type="entry name" value="PAS domain"/>
    <property type="match status" value="2"/>
</dbReference>
<dbReference type="InterPro" id="IPR005467">
    <property type="entry name" value="His_kinase_dom"/>
</dbReference>
<evidence type="ECO:0000313" key="19">
    <source>
        <dbReference type="Proteomes" id="UP000009877"/>
    </source>
</evidence>
<evidence type="ECO:0000256" key="3">
    <source>
        <dbReference type="ARBA" id="ARBA00012438"/>
    </source>
</evidence>
<dbReference type="Proteomes" id="UP000009877">
    <property type="component" value="Unassembled WGS sequence"/>
</dbReference>
<keyword evidence="12" id="KW-0902">Two-component regulatory system</keyword>
<evidence type="ECO:0000256" key="4">
    <source>
        <dbReference type="ARBA" id="ARBA00022475"/>
    </source>
</evidence>
<dbReference type="InterPro" id="IPR035965">
    <property type="entry name" value="PAS-like_dom_sf"/>
</dbReference>
<dbReference type="EMBL" id="ANHZ02000004">
    <property type="protein sequence ID" value="EME37448.1"/>
    <property type="molecule type" value="Genomic_DNA"/>
</dbReference>
<evidence type="ECO:0000256" key="2">
    <source>
        <dbReference type="ARBA" id="ARBA00004651"/>
    </source>
</evidence>
<evidence type="ECO:0000256" key="12">
    <source>
        <dbReference type="ARBA" id="ARBA00023012"/>
    </source>
</evidence>
<evidence type="ECO:0000256" key="11">
    <source>
        <dbReference type="ARBA" id="ARBA00022989"/>
    </source>
</evidence>
<reference evidence="18 19" key="1">
    <citation type="journal article" date="2014" name="Genome Announc.">
        <title>Draft Genome Sequence of Kocuria palustris PEL.</title>
        <authorList>
            <person name="Sharma G."/>
            <person name="Khatri I."/>
            <person name="Subramanian S."/>
        </authorList>
    </citation>
    <scope>NUCLEOTIDE SEQUENCE [LARGE SCALE GENOMIC DNA]</scope>
    <source>
        <strain evidence="18 19">PEL</strain>
    </source>
</reference>
<dbReference type="InterPro" id="IPR039506">
    <property type="entry name" value="SPOB_a"/>
</dbReference>
<dbReference type="SUPFAM" id="SSF55890">
    <property type="entry name" value="Sporulation response regulatory protein Spo0B"/>
    <property type="match status" value="1"/>
</dbReference>
<evidence type="ECO:0000313" key="18">
    <source>
        <dbReference type="EMBL" id="EME37448.1"/>
    </source>
</evidence>
<dbReference type="Gene3D" id="3.30.565.10">
    <property type="entry name" value="Histidine kinase-like ATPase, C-terminal domain"/>
    <property type="match status" value="1"/>
</dbReference>
<evidence type="ECO:0000256" key="10">
    <source>
        <dbReference type="ARBA" id="ARBA00022840"/>
    </source>
</evidence>
<evidence type="ECO:0000256" key="15">
    <source>
        <dbReference type="SAM" id="MobiDB-lite"/>
    </source>
</evidence>
<dbReference type="InterPro" id="IPR029151">
    <property type="entry name" value="Sensor-like_sf"/>
</dbReference>
<dbReference type="SMART" id="SM00387">
    <property type="entry name" value="HATPase_c"/>
    <property type="match status" value="1"/>
</dbReference>
<dbReference type="Pfam" id="PF14689">
    <property type="entry name" value="SPOB_a"/>
    <property type="match status" value="1"/>
</dbReference>
<dbReference type="GO" id="GO:0030295">
    <property type="term" value="F:protein kinase activator activity"/>
    <property type="evidence" value="ECO:0007669"/>
    <property type="project" value="TreeGrafter"/>
</dbReference>
<dbReference type="SUPFAM" id="SSF103190">
    <property type="entry name" value="Sensory domain-like"/>
    <property type="match status" value="1"/>
</dbReference>
<name>M2XXB8_9MICC</name>
<proteinExistence type="predicted"/>
<dbReference type="InterPro" id="IPR050351">
    <property type="entry name" value="BphY/WalK/GraS-like"/>
</dbReference>
<dbReference type="SUPFAM" id="SSF55785">
    <property type="entry name" value="PYP-like sensor domain (PAS domain)"/>
    <property type="match status" value="1"/>
</dbReference>
<keyword evidence="5" id="KW-0597">Phosphoprotein</keyword>
<evidence type="ECO:0000256" key="6">
    <source>
        <dbReference type="ARBA" id="ARBA00022679"/>
    </source>
</evidence>
<comment type="catalytic activity">
    <reaction evidence="1">
        <text>ATP + protein L-histidine = ADP + protein N-phospho-L-histidine.</text>
        <dbReference type="EC" id="2.7.13.3"/>
    </reaction>
</comment>
<dbReference type="GO" id="GO:0000155">
    <property type="term" value="F:phosphorelay sensor kinase activity"/>
    <property type="evidence" value="ECO:0007669"/>
    <property type="project" value="InterPro"/>
</dbReference>
<dbReference type="GO" id="GO:0000156">
    <property type="term" value="F:phosphorelay response regulator activity"/>
    <property type="evidence" value="ECO:0007669"/>
    <property type="project" value="TreeGrafter"/>
</dbReference>
<dbReference type="EC" id="2.7.13.3" evidence="3"/>
<dbReference type="InterPro" id="IPR016120">
    <property type="entry name" value="Sig_transdc_His_kin_SpoOB"/>
</dbReference>
<evidence type="ECO:0000259" key="17">
    <source>
        <dbReference type="PROSITE" id="PS50109"/>
    </source>
</evidence>
<dbReference type="InterPro" id="IPR004358">
    <property type="entry name" value="Sig_transdc_His_kin-like_C"/>
</dbReference>
<comment type="subcellular location">
    <subcellularLocation>
        <location evidence="2">Cell membrane</location>
        <topology evidence="2">Multi-pass membrane protein</topology>
    </subcellularLocation>
</comment>
<dbReference type="PRINTS" id="PR00344">
    <property type="entry name" value="BCTRLSENSOR"/>
</dbReference>
<evidence type="ECO:0000256" key="9">
    <source>
        <dbReference type="ARBA" id="ARBA00022777"/>
    </source>
</evidence>
<dbReference type="PANTHER" id="PTHR42878">
    <property type="entry name" value="TWO-COMPONENT HISTIDINE KINASE"/>
    <property type="match status" value="1"/>
</dbReference>
<evidence type="ECO:0000256" key="13">
    <source>
        <dbReference type="ARBA" id="ARBA00023136"/>
    </source>
</evidence>
<sequence>MLVSQLGVIVLVLALSATTSAWLGSRAVAQTNATHALSTARTLAEDPQLRQEVTEASAQDRLDVEVLREGPVQAQAEQVRRRAQVEFVVVADIHGTRLSHPDPAEIGQHLSTSPDRALAGEENVYQQTGTLGSTVRAKVPVYSSEDDGSVVGLVSVGISSSVQGADIRREILAAGLVAAAALGIGAAVSLALVRRLERATLGVGPEELADMARHQEAVLQGLDDGVLGFSPSGAVTLSNARARSMLGWAEQDGPVPEPIARGAHRAIDAAHAGDLSPVRGRHRVGDRILLITTVPVRRGAVEMGAVVTLQDETQILTMGRQLESVTAMAQALRTQRHEFANRLHTVLGLVDTGAGEEAGDYLRRILRSGPIAAPVEGIEALEDPYLRALLEAKGTLSAEAGVLLRVSPESLVLSPLAEPEDVTMILGNLIDNAVRAVVDAPRSTTAAEDLPEQLQGIVEVHLLSAGQDLHATVADSGPGLDAAADTGILFAEGVTGRPGAQEPAPADPEAGAQEPDEAHGHGIGLALCRRAARRRGGELWVAAARDAELGGAAFGLLLPGVLRPSAGESESRSTSTGEQP</sequence>
<evidence type="ECO:0000256" key="5">
    <source>
        <dbReference type="ARBA" id="ARBA00022553"/>
    </source>
</evidence>
<feature type="domain" description="Histidine kinase" evidence="17">
    <location>
        <begin position="334"/>
        <end position="562"/>
    </location>
</feature>
<dbReference type="AlphaFoldDB" id="M2XXB8"/>
<keyword evidence="13 16" id="KW-0472">Membrane</keyword>
<keyword evidence="10" id="KW-0067">ATP-binding</keyword>
<gene>
    <name evidence="18" type="ORF">C884_01956</name>
</gene>
<evidence type="ECO:0000256" key="16">
    <source>
        <dbReference type="SAM" id="Phobius"/>
    </source>
</evidence>
<keyword evidence="4" id="KW-1003">Cell membrane</keyword>
<dbReference type="GO" id="GO:0005886">
    <property type="term" value="C:plasma membrane"/>
    <property type="evidence" value="ECO:0007669"/>
    <property type="project" value="UniProtKB-SubCell"/>
</dbReference>
<dbReference type="Pfam" id="PF17203">
    <property type="entry name" value="sCache_3_2"/>
    <property type="match status" value="1"/>
</dbReference>
<dbReference type="Gene3D" id="1.10.287.130">
    <property type="match status" value="1"/>
</dbReference>
<keyword evidence="8" id="KW-0547">Nucleotide-binding</keyword>
<evidence type="ECO:0000256" key="1">
    <source>
        <dbReference type="ARBA" id="ARBA00000085"/>
    </source>
</evidence>
<evidence type="ECO:0000256" key="14">
    <source>
        <dbReference type="ARBA" id="ARBA00039401"/>
    </source>
</evidence>
<dbReference type="SUPFAM" id="SSF55874">
    <property type="entry name" value="ATPase domain of HSP90 chaperone/DNA topoisomerase II/histidine kinase"/>
    <property type="match status" value="1"/>
</dbReference>
<keyword evidence="11 16" id="KW-1133">Transmembrane helix</keyword>
<comment type="caution">
    <text evidence="18">The sequence shown here is derived from an EMBL/GenBank/DDBJ whole genome shotgun (WGS) entry which is preliminary data.</text>
</comment>
<evidence type="ECO:0000256" key="7">
    <source>
        <dbReference type="ARBA" id="ARBA00022692"/>
    </source>
</evidence>
<dbReference type="InterPro" id="IPR036890">
    <property type="entry name" value="HATPase_C_sf"/>
</dbReference>
<dbReference type="PANTHER" id="PTHR42878:SF14">
    <property type="entry name" value="OSMOLARITY TWO-COMPONENT SYSTEM PROTEIN SSK1"/>
    <property type="match status" value="1"/>
</dbReference>
<evidence type="ECO:0000256" key="8">
    <source>
        <dbReference type="ARBA" id="ARBA00022741"/>
    </source>
</evidence>
<dbReference type="Pfam" id="PF02518">
    <property type="entry name" value="HATPase_c"/>
    <property type="match status" value="1"/>
</dbReference>
<feature type="region of interest" description="Disordered" evidence="15">
    <location>
        <begin position="494"/>
        <end position="519"/>
    </location>
</feature>
<dbReference type="PROSITE" id="PS50109">
    <property type="entry name" value="HIS_KIN"/>
    <property type="match status" value="1"/>
</dbReference>
<dbReference type="InterPro" id="IPR033463">
    <property type="entry name" value="sCache_3"/>
</dbReference>
<keyword evidence="6" id="KW-0808">Transferase</keyword>
<organism evidence="18 19">
    <name type="scientific">Kocuria palustris PEL</name>
    <dbReference type="NCBI Taxonomy" id="1236550"/>
    <lineage>
        <taxon>Bacteria</taxon>
        <taxon>Bacillati</taxon>
        <taxon>Actinomycetota</taxon>
        <taxon>Actinomycetes</taxon>
        <taxon>Micrococcales</taxon>
        <taxon>Micrococcaceae</taxon>
        <taxon>Kocuria</taxon>
    </lineage>
</organism>
<dbReference type="STRING" id="71999.KPaMU14_11295"/>
<keyword evidence="9 18" id="KW-0418">Kinase</keyword>
<protein>
    <recommendedName>
        <fullName evidence="14">Sensor-like histidine kinase SenX3</fullName>
        <ecNumber evidence="3">2.7.13.3</ecNumber>
    </recommendedName>
</protein>
<feature type="transmembrane region" description="Helical" evidence="16">
    <location>
        <begin position="171"/>
        <end position="193"/>
    </location>
</feature>
<dbReference type="GO" id="GO:0007234">
    <property type="term" value="P:osmosensory signaling via phosphorelay pathway"/>
    <property type="evidence" value="ECO:0007669"/>
    <property type="project" value="TreeGrafter"/>
</dbReference>
<accession>M2XXB8</accession>
<keyword evidence="19" id="KW-1185">Reference proteome</keyword>
<dbReference type="InterPro" id="IPR003594">
    <property type="entry name" value="HATPase_dom"/>
</dbReference>
<dbReference type="GO" id="GO:0005524">
    <property type="term" value="F:ATP binding"/>
    <property type="evidence" value="ECO:0007669"/>
    <property type="project" value="UniProtKB-KW"/>
</dbReference>